<accession>A0A1S9N8D8</accession>
<sequence length="300" mass="35051">MNFAVVIVTYNRLNLLKECINNVLIQSYPVNKVVIVNNSSTDGTKEFLERFIGDDKFDVYNSDTNYGGAWGFYKGLQLVENYNFDYVLLIDDDAIIENNFFELMSENIKKYPNYSSYASTVCVNNDIDVGHRMQLVNKLFVKFKPVHKDLYSEDCFECDTATFCGLLIKKDILVKIGLPEKDYFIWFDDMEYSLRILKYTKILNINNAIINHKTVAPFAQAPITWKNFYGERNYILMVKKHFSSFSCFYIIIKKLIKLGLLKVKCVFGNRQCEYNYKLLYCAIKDAVHNDQGIKKEYLPK</sequence>
<evidence type="ECO:0000259" key="1">
    <source>
        <dbReference type="Pfam" id="PF00535"/>
    </source>
</evidence>
<organism evidence="2 3">
    <name type="scientific">Clostridium beijerinckii</name>
    <name type="common">Clostridium MP</name>
    <dbReference type="NCBI Taxonomy" id="1520"/>
    <lineage>
        <taxon>Bacteria</taxon>
        <taxon>Bacillati</taxon>
        <taxon>Bacillota</taxon>
        <taxon>Clostridia</taxon>
        <taxon>Eubacteriales</taxon>
        <taxon>Clostridiaceae</taxon>
        <taxon>Clostridium</taxon>
    </lineage>
</organism>
<comment type="caution">
    <text evidence="2">The sequence shown here is derived from an EMBL/GenBank/DDBJ whole genome shotgun (WGS) entry which is preliminary data.</text>
</comment>
<dbReference type="InterPro" id="IPR029044">
    <property type="entry name" value="Nucleotide-diphossugar_trans"/>
</dbReference>
<dbReference type="Pfam" id="PF00535">
    <property type="entry name" value="Glycos_transf_2"/>
    <property type="match status" value="1"/>
</dbReference>
<evidence type="ECO:0000313" key="3">
    <source>
        <dbReference type="Proteomes" id="UP000190959"/>
    </source>
</evidence>
<dbReference type="InterPro" id="IPR050834">
    <property type="entry name" value="Glycosyltransf_2"/>
</dbReference>
<dbReference type="RefSeq" id="WP_078114773.1">
    <property type="nucleotide sequence ID" value="NZ_MWMH01000002.1"/>
</dbReference>
<dbReference type="SUPFAM" id="SSF53448">
    <property type="entry name" value="Nucleotide-diphospho-sugar transferases"/>
    <property type="match status" value="1"/>
</dbReference>
<dbReference type="Proteomes" id="UP000190959">
    <property type="component" value="Unassembled WGS sequence"/>
</dbReference>
<dbReference type="InterPro" id="IPR001173">
    <property type="entry name" value="Glyco_trans_2-like"/>
</dbReference>
<reference evidence="2 3" key="1">
    <citation type="submission" date="2017-02" db="EMBL/GenBank/DDBJ databases">
        <title>Genome sequence of Clostridium beijerinckii Br21.</title>
        <authorList>
            <person name="Fonseca B.C."/>
            <person name="Guazzaroni M.E."/>
            <person name="Riano-Pachon D.M."/>
            <person name="Reginatto V."/>
        </authorList>
    </citation>
    <scope>NUCLEOTIDE SEQUENCE [LARGE SCALE GENOMIC DNA]</scope>
    <source>
        <strain evidence="2 3">Br21</strain>
    </source>
</reference>
<dbReference type="PANTHER" id="PTHR43685">
    <property type="entry name" value="GLYCOSYLTRANSFERASE"/>
    <property type="match status" value="1"/>
</dbReference>
<dbReference type="PANTHER" id="PTHR43685:SF2">
    <property type="entry name" value="GLYCOSYLTRANSFERASE 2-LIKE DOMAIN-CONTAINING PROTEIN"/>
    <property type="match status" value="1"/>
</dbReference>
<gene>
    <name evidence="2" type="ORF">CBEIBR21_04770</name>
</gene>
<dbReference type="Gene3D" id="3.90.550.10">
    <property type="entry name" value="Spore Coat Polysaccharide Biosynthesis Protein SpsA, Chain A"/>
    <property type="match status" value="1"/>
</dbReference>
<feature type="domain" description="Glycosyltransferase 2-like" evidence="1">
    <location>
        <begin position="5"/>
        <end position="175"/>
    </location>
</feature>
<proteinExistence type="predicted"/>
<dbReference type="AlphaFoldDB" id="A0A1S9N8D8"/>
<name>A0A1S9N8D8_CLOBE</name>
<evidence type="ECO:0000313" key="2">
    <source>
        <dbReference type="EMBL" id="OOP73817.1"/>
    </source>
</evidence>
<protein>
    <recommendedName>
        <fullName evidence="1">Glycosyltransferase 2-like domain-containing protein</fullName>
    </recommendedName>
</protein>
<dbReference type="EMBL" id="MWMH01000002">
    <property type="protein sequence ID" value="OOP73817.1"/>
    <property type="molecule type" value="Genomic_DNA"/>
</dbReference>